<dbReference type="PRINTS" id="PR01657">
    <property type="entry name" value="MCMFAMILY"/>
</dbReference>
<organism evidence="5 6">
    <name type="scientific">Candidatus Uhrbacteria bacterium CG_4_9_14_0_2_um_filter_41_50</name>
    <dbReference type="NCBI Taxonomy" id="1975031"/>
    <lineage>
        <taxon>Bacteria</taxon>
        <taxon>Candidatus Uhriibacteriota</taxon>
    </lineage>
</organism>
<dbReference type="GO" id="GO:0005524">
    <property type="term" value="F:ATP binding"/>
    <property type="evidence" value="ECO:0007669"/>
    <property type="project" value="UniProtKB-KW"/>
</dbReference>
<dbReference type="InterPro" id="IPR004482">
    <property type="entry name" value="Mg_chelat-rel"/>
</dbReference>
<dbReference type="InterPro" id="IPR025158">
    <property type="entry name" value="Mg_chelat-rel_C"/>
</dbReference>
<dbReference type="AlphaFoldDB" id="A0A2M8EN43"/>
<dbReference type="InterPro" id="IPR020568">
    <property type="entry name" value="Ribosomal_Su5_D2-typ_SF"/>
</dbReference>
<dbReference type="SUPFAM" id="SSF54211">
    <property type="entry name" value="Ribosomal protein S5 domain 2-like"/>
    <property type="match status" value="1"/>
</dbReference>
<evidence type="ECO:0000259" key="4">
    <source>
        <dbReference type="SMART" id="SM00382"/>
    </source>
</evidence>
<dbReference type="EMBL" id="PFSI01000067">
    <property type="protein sequence ID" value="PJC24149.1"/>
    <property type="molecule type" value="Genomic_DNA"/>
</dbReference>
<keyword evidence="3" id="KW-0067">ATP-binding</keyword>
<dbReference type="Pfam" id="PF13335">
    <property type="entry name" value="Mg_chelatase_C"/>
    <property type="match status" value="1"/>
</dbReference>
<comment type="similarity">
    <text evidence="1">Belongs to the Mg-chelatase subunits D/I family. ComM subfamily.</text>
</comment>
<dbReference type="SMART" id="SM00382">
    <property type="entry name" value="AAA"/>
    <property type="match status" value="1"/>
</dbReference>
<dbReference type="GO" id="GO:0003677">
    <property type="term" value="F:DNA binding"/>
    <property type="evidence" value="ECO:0007669"/>
    <property type="project" value="InterPro"/>
</dbReference>
<evidence type="ECO:0000256" key="3">
    <source>
        <dbReference type="ARBA" id="ARBA00022840"/>
    </source>
</evidence>
<dbReference type="InterPro" id="IPR000523">
    <property type="entry name" value="Mg_chelatse_chII-like_cat_dom"/>
</dbReference>
<proteinExistence type="inferred from homology"/>
<dbReference type="InterPro" id="IPR001208">
    <property type="entry name" value="MCM_dom"/>
</dbReference>
<dbReference type="Pfam" id="PF13541">
    <property type="entry name" value="ChlI"/>
    <property type="match status" value="1"/>
</dbReference>
<dbReference type="Proteomes" id="UP000230251">
    <property type="component" value="Unassembled WGS sequence"/>
</dbReference>
<dbReference type="PANTHER" id="PTHR32039:SF7">
    <property type="entry name" value="COMPETENCE PROTEIN COMM"/>
    <property type="match status" value="1"/>
</dbReference>
<accession>A0A2M8EN43</accession>
<comment type="caution">
    <text evidence="5">The sequence shown here is derived from an EMBL/GenBank/DDBJ whole genome shotgun (WGS) entry which is preliminary data.</text>
</comment>
<evidence type="ECO:0000256" key="1">
    <source>
        <dbReference type="ARBA" id="ARBA00006354"/>
    </source>
</evidence>
<dbReference type="Gene3D" id="3.30.230.10">
    <property type="match status" value="1"/>
</dbReference>
<dbReference type="InterPro" id="IPR045006">
    <property type="entry name" value="CHLI-like"/>
</dbReference>
<dbReference type="PANTHER" id="PTHR32039">
    <property type="entry name" value="MAGNESIUM-CHELATASE SUBUNIT CHLI"/>
    <property type="match status" value="1"/>
</dbReference>
<protein>
    <submittedName>
        <fullName evidence="5">Magnesium chelatase</fullName>
    </submittedName>
</protein>
<reference evidence="6" key="1">
    <citation type="submission" date="2017-09" db="EMBL/GenBank/DDBJ databases">
        <title>Depth-based differentiation of microbial function through sediment-hosted aquifers and enrichment of novel symbionts in the deep terrestrial subsurface.</title>
        <authorList>
            <person name="Probst A.J."/>
            <person name="Ladd B."/>
            <person name="Jarett J.K."/>
            <person name="Geller-Mcgrath D.E."/>
            <person name="Sieber C.M.K."/>
            <person name="Emerson J.B."/>
            <person name="Anantharaman K."/>
            <person name="Thomas B.C."/>
            <person name="Malmstrom R."/>
            <person name="Stieglmeier M."/>
            <person name="Klingl A."/>
            <person name="Woyke T."/>
            <person name="Ryan C.M."/>
            <person name="Banfield J.F."/>
        </authorList>
    </citation>
    <scope>NUCLEOTIDE SEQUENCE [LARGE SCALE GENOMIC DNA]</scope>
</reference>
<dbReference type="InterPro" id="IPR027417">
    <property type="entry name" value="P-loop_NTPase"/>
</dbReference>
<dbReference type="NCBIfam" id="TIGR00368">
    <property type="entry name" value="YifB family Mg chelatase-like AAA ATPase"/>
    <property type="match status" value="1"/>
</dbReference>
<name>A0A2M8EN43_9BACT</name>
<evidence type="ECO:0000313" key="6">
    <source>
        <dbReference type="Proteomes" id="UP000230251"/>
    </source>
</evidence>
<evidence type="ECO:0000313" key="5">
    <source>
        <dbReference type="EMBL" id="PJC24149.1"/>
    </source>
</evidence>
<dbReference type="CDD" id="cd00009">
    <property type="entry name" value="AAA"/>
    <property type="match status" value="1"/>
</dbReference>
<dbReference type="Pfam" id="PF01078">
    <property type="entry name" value="Mg_chelatase"/>
    <property type="match status" value="1"/>
</dbReference>
<dbReference type="Gene3D" id="3.40.50.300">
    <property type="entry name" value="P-loop containing nucleotide triphosphate hydrolases"/>
    <property type="match status" value="1"/>
</dbReference>
<dbReference type="InterPro" id="IPR003593">
    <property type="entry name" value="AAA+_ATPase"/>
</dbReference>
<evidence type="ECO:0000256" key="2">
    <source>
        <dbReference type="ARBA" id="ARBA00022741"/>
    </source>
</evidence>
<sequence>MGSFFVYSSANIGLEAVPIKIETDISRGLSKFLMVGLPDAAVSESRERVRAAIKNSGFEFPRTRITINLAPADIKKQGPAYDLPIAISILLASGLIKDIKQTHQMAFLGELALDGSIRPVDGALLAATMCKEQKIGSIIVAKENAAEASLVKGVDVHPMSSLTQLVDCLLGHSIMPTCPHTGEPKSFKTYGGDDMSHIKGQEHAKRALSIAAAGGHNILMTGPPGSGKTMLARAVPSILPRLTFQESLDVTKIHSIAGIRRSKNALMNNRPFRTPHHTSSAVALIGGGSWPRPGEVSLAHHGVLFLDEFPEFSRKTIENLRQPLEDGIVTISRAAGTLQFPADFILVAAMNPCPCGYLNDPCKQCTCTPNQVIKYQQRISGPLMDRIDLAVEVPRIDFDKLTRISTSENSDSIRSRVQLARNVQINRYKEINVMQNSQLRSADLSNFCQLNGECLSIMKQAVDKLYLSARAYTRVLKVARTIADLDEKSDITVAHLAEALQYRMDTRSSI</sequence>
<feature type="domain" description="AAA+ ATPase" evidence="4">
    <location>
        <begin position="214"/>
        <end position="397"/>
    </location>
</feature>
<gene>
    <name evidence="5" type="ORF">CO057_04530</name>
</gene>
<dbReference type="InterPro" id="IPR014721">
    <property type="entry name" value="Ribsml_uS5_D2-typ_fold_subgr"/>
</dbReference>
<dbReference type="SUPFAM" id="SSF52540">
    <property type="entry name" value="P-loop containing nucleoside triphosphate hydrolases"/>
    <property type="match status" value="1"/>
</dbReference>
<keyword evidence="2" id="KW-0547">Nucleotide-binding</keyword>